<comment type="subcellular location">
    <subcellularLocation>
        <location evidence="1">Membrane</location>
        <topology evidence="1">Single-pass membrane protein</topology>
    </subcellularLocation>
</comment>
<keyword evidence="2" id="KW-0433">Leucine-rich repeat</keyword>
<keyword evidence="9" id="KW-0325">Glycoprotein</keyword>
<keyword evidence="3 11" id="KW-0812">Transmembrane</keyword>
<dbReference type="InterPro" id="IPR036028">
    <property type="entry name" value="SH3-like_dom_sf"/>
</dbReference>
<gene>
    <name evidence="12" type="ORF">M427DRAFT_62594</name>
</gene>
<dbReference type="InterPro" id="IPR052422">
    <property type="entry name" value="Auxin_Ser/Thr_Kinase"/>
</dbReference>
<evidence type="ECO:0000256" key="8">
    <source>
        <dbReference type="ARBA" id="ARBA00023170"/>
    </source>
</evidence>
<evidence type="ECO:0000256" key="9">
    <source>
        <dbReference type="ARBA" id="ARBA00023180"/>
    </source>
</evidence>
<keyword evidence="8" id="KW-0675">Receptor</keyword>
<evidence type="ECO:0000256" key="5">
    <source>
        <dbReference type="ARBA" id="ARBA00022737"/>
    </source>
</evidence>
<keyword evidence="4" id="KW-0732">Signal</keyword>
<protein>
    <submittedName>
        <fullName evidence="12">Uncharacterized protein</fullName>
    </submittedName>
</protein>
<dbReference type="Gene3D" id="3.80.10.10">
    <property type="entry name" value="Ribonuclease Inhibitor"/>
    <property type="match status" value="1"/>
</dbReference>
<dbReference type="SUPFAM" id="SSF50044">
    <property type="entry name" value="SH3-domain"/>
    <property type="match status" value="1"/>
</dbReference>
<dbReference type="InterPro" id="IPR001611">
    <property type="entry name" value="Leu-rich_rpt"/>
</dbReference>
<feature type="region of interest" description="Disordered" evidence="10">
    <location>
        <begin position="311"/>
        <end position="358"/>
    </location>
</feature>
<feature type="transmembrane region" description="Helical" evidence="11">
    <location>
        <begin position="362"/>
        <end position="386"/>
    </location>
</feature>
<feature type="compositionally biased region" description="Low complexity" evidence="10">
    <location>
        <begin position="246"/>
        <end position="263"/>
    </location>
</feature>
<evidence type="ECO:0000256" key="3">
    <source>
        <dbReference type="ARBA" id="ARBA00022692"/>
    </source>
</evidence>
<proteinExistence type="predicted"/>
<dbReference type="PANTHER" id="PTHR47986">
    <property type="entry name" value="OSJNBA0070M12.3 PROTEIN"/>
    <property type="match status" value="1"/>
</dbReference>
<accession>A0A139A0K2</accession>
<feature type="compositionally biased region" description="Low complexity" evidence="10">
    <location>
        <begin position="455"/>
        <end position="464"/>
    </location>
</feature>
<feature type="region of interest" description="Disordered" evidence="10">
    <location>
        <begin position="430"/>
        <end position="464"/>
    </location>
</feature>
<feature type="compositionally biased region" description="Polar residues" evidence="10">
    <location>
        <begin position="348"/>
        <end position="358"/>
    </location>
</feature>
<keyword evidence="7 11" id="KW-0472">Membrane</keyword>
<feature type="region of interest" description="Disordered" evidence="10">
    <location>
        <begin position="389"/>
        <end position="414"/>
    </location>
</feature>
<dbReference type="OrthoDB" id="2162456at2759"/>
<evidence type="ECO:0000256" key="6">
    <source>
        <dbReference type="ARBA" id="ARBA00022989"/>
    </source>
</evidence>
<keyword evidence="5" id="KW-0677">Repeat</keyword>
<feature type="compositionally biased region" description="Basic and acidic residues" evidence="10">
    <location>
        <begin position="671"/>
        <end position="686"/>
    </location>
</feature>
<evidence type="ECO:0000256" key="4">
    <source>
        <dbReference type="ARBA" id="ARBA00022729"/>
    </source>
</evidence>
<dbReference type="SUPFAM" id="SSF52058">
    <property type="entry name" value="L domain-like"/>
    <property type="match status" value="1"/>
</dbReference>
<feature type="compositionally biased region" description="Polar residues" evidence="10">
    <location>
        <begin position="643"/>
        <end position="652"/>
    </location>
</feature>
<dbReference type="PROSITE" id="PS51450">
    <property type="entry name" value="LRR"/>
    <property type="match status" value="1"/>
</dbReference>
<organism evidence="12 13">
    <name type="scientific">Gonapodya prolifera (strain JEL478)</name>
    <name type="common">Monoblepharis prolifera</name>
    <dbReference type="NCBI Taxonomy" id="1344416"/>
    <lineage>
        <taxon>Eukaryota</taxon>
        <taxon>Fungi</taxon>
        <taxon>Fungi incertae sedis</taxon>
        <taxon>Chytridiomycota</taxon>
        <taxon>Chytridiomycota incertae sedis</taxon>
        <taxon>Monoblepharidomycetes</taxon>
        <taxon>Monoblepharidales</taxon>
        <taxon>Gonapodyaceae</taxon>
        <taxon>Gonapodya</taxon>
    </lineage>
</organism>
<feature type="compositionally biased region" description="Polar residues" evidence="10">
    <location>
        <begin position="394"/>
        <end position="414"/>
    </location>
</feature>
<evidence type="ECO:0000256" key="1">
    <source>
        <dbReference type="ARBA" id="ARBA00004167"/>
    </source>
</evidence>
<keyword evidence="6 11" id="KW-1133">Transmembrane helix</keyword>
<dbReference type="Proteomes" id="UP000070544">
    <property type="component" value="Unassembled WGS sequence"/>
</dbReference>
<sequence>MGGVLPLPFLSPLRHAAISPEQEIPVHSLPRNRHRLSTIRRPLLFVSLALFLLLAPLSALAQSTARDCAVLESIVTQSGLAYPWPTGACCAYANARYTIACNADGRVIQILARGLGLSGTLPSFAGLNNLQVLDLVNNNLVGNIPDLSSNTALYTLALQRNSLSGPIDNILPLSLVDCQLTQRQSNTGLYSCTNAFPQVCQGNGANAIPVGGAACGVPPPPPAPAPPPAPPGTSAAPVPAPPSAAPTPATGGAGALPTSAPPSDLSSLPVQPTATLSISGSVTVVVTPSPLLIGAGAGSTTGGQAASVTAGGAGFNGDSPNSGSPKGAGAGSGSGSGDGSGNSTPSSANANGTSNSQGSSAVIAHVGAAVGVVVGVALVGGAVVMYRRRRRAKSTQPPRSTSEFNLAASSNSSDPAKSLYIGELHTIPSLSTKASNAPSNSIKSHVLSRSAAHPSTRLSASATSTSSHTLSNVYTTIAPSPPSSQSFSMSSHVQLAGAPQLPPIVDVGVVGQDAPHWAFVQLVPPLFHARASYDVQGNLMFQAHMVFQATSSDEIGAHPDEWFKIKTVYRDGWSYALSVDRQVMGLVPMDCLIIQDGEHQSSDAVSSRVESLAMAHSALSFQVSIQAPPASYGGGGGAGWPNFTLSSVQSTGPRDEEAHPGVSASTGVTRADSEKEKGGESKPDGL</sequence>
<evidence type="ECO:0000256" key="7">
    <source>
        <dbReference type="ARBA" id="ARBA00023136"/>
    </source>
</evidence>
<dbReference type="GO" id="GO:0016020">
    <property type="term" value="C:membrane"/>
    <property type="evidence" value="ECO:0007669"/>
    <property type="project" value="UniProtKB-SubCell"/>
</dbReference>
<dbReference type="AlphaFoldDB" id="A0A139A0K2"/>
<reference evidence="12 13" key="1">
    <citation type="journal article" date="2015" name="Genome Biol. Evol.">
        <title>Phylogenomic analyses indicate that early fungi evolved digesting cell walls of algal ancestors of land plants.</title>
        <authorList>
            <person name="Chang Y."/>
            <person name="Wang S."/>
            <person name="Sekimoto S."/>
            <person name="Aerts A.L."/>
            <person name="Choi C."/>
            <person name="Clum A."/>
            <person name="LaButti K.M."/>
            <person name="Lindquist E.A."/>
            <person name="Yee Ngan C."/>
            <person name="Ohm R.A."/>
            <person name="Salamov A.A."/>
            <person name="Grigoriev I.V."/>
            <person name="Spatafora J.W."/>
            <person name="Berbee M.L."/>
        </authorList>
    </citation>
    <scope>NUCLEOTIDE SEQUENCE [LARGE SCALE GENOMIC DNA]</scope>
    <source>
        <strain evidence="12 13">JEL478</strain>
    </source>
</reference>
<feature type="compositionally biased region" description="Polar residues" evidence="10">
    <location>
        <begin position="430"/>
        <end position="443"/>
    </location>
</feature>
<evidence type="ECO:0000313" key="13">
    <source>
        <dbReference type="Proteomes" id="UP000070544"/>
    </source>
</evidence>
<feature type="region of interest" description="Disordered" evidence="10">
    <location>
        <begin position="642"/>
        <end position="686"/>
    </location>
</feature>
<dbReference type="EMBL" id="KQ965831">
    <property type="protein sequence ID" value="KXS10300.1"/>
    <property type="molecule type" value="Genomic_DNA"/>
</dbReference>
<dbReference type="PANTHER" id="PTHR47986:SF32">
    <property type="entry name" value="LEUCINE-RICH REPEAT-CONTAINING N-TERMINAL PLANT-TYPE DOMAIN-CONTAINING PROTEIN"/>
    <property type="match status" value="1"/>
</dbReference>
<feature type="compositionally biased region" description="Gly residues" evidence="10">
    <location>
        <begin position="326"/>
        <end position="340"/>
    </location>
</feature>
<dbReference type="InterPro" id="IPR032675">
    <property type="entry name" value="LRR_dom_sf"/>
</dbReference>
<keyword evidence="13" id="KW-1185">Reference proteome</keyword>
<name>A0A139A0K2_GONPJ</name>
<evidence type="ECO:0000256" key="10">
    <source>
        <dbReference type="SAM" id="MobiDB-lite"/>
    </source>
</evidence>
<evidence type="ECO:0000313" key="12">
    <source>
        <dbReference type="EMBL" id="KXS10300.1"/>
    </source>
</evidence>
<evidence type="ECO:0000256" key="2">
    <source>
        <dbReference type="ARBA" id="ARBA00022614"/>
    </source>
</evidence>
<feature type="region of interest" description="Disordered" evidence="10">
    <location>
        <begin position="224"/>
        <end position="270"/>
    </location>
</feature>
<evidence type="ECO:0000256" key="11">
    <source>
        <dbReference type="SAM" id="Phobius"/>
    </source>
</evidence>